<evidence type="ECO:0000313" key="2">
    <source>
        <dbReference type="Proteomes" id="UP000790377"/>
    </source>
</evidence>
<keyword evidence="2" id="KW-1185">Reference proteome</keyword>
<proteinExistence type="predicted"/>
<dbReference type="Proteomes" id="UP000790377">
    <property type="component" value="Unassembled WGS sequence"/>
</dbReference>
<reference evidence="1" key="1">
    <citation type="journal article" date="2021" name="New Phytol.">
        <title>Evolutionary innovations through gain and loss of genes in the ectomycorrhizal Boletales.</title>
        <authorList>
            <person name="Wu G."/>
            <person name="Miyauchi S."/>
            <person name="Morin E."/>
            <person name="Kuo A."/>
            <person name="Drula E."/>
            <person name="Varga T."/>
            <person name="Kohler A."/>
            <person name="Feng B."/>
            <person name="Cao Y."/>
            <person name="Lipzen A."/>
            <person name="Daum C."/>
            <person name="Hundley H."/>
            <person name="Pangilinan J."/>
            <person name="Johnson J."/>
            <person name="Barry K."/>
            <person name="LaButti K."/>
            <person name="Ng V."/>
            <person name="Ahrendt S."/>
            <person name="Min B."/>
            <person name="Choi I.G."/>
            <person name="Park H."/>
            <person name="Plett J.M."/>
            <person name="Magnuson J."/>
            <person name="Spatafora J.W."/>
            <person name="Nagy L.G."/>
            <person name="Henrissat B."/>
            <person name="Grigoriev I.V."/>
            <person name="Yang Z.L."/>
            <person name="Xu J."/>
            <person name="Martin F.M."/>
        </authorList>
    </citation>
    <scope>NUCLEOTIDE SEQUENCE</scope>
    <source>
        <strain evidence="1">ATCC 28755</strain>
    </source>
</reference>
<protein>
    <submittedName>
        <fullName evidence="1">Uncharacterized protein</fullName>
    </submittedName>
</protein>
<name>A0ACB7ZRI0_9AGAM</name>
<comment type="caution">
    <text evidence="1">The sequence shown here is derived from an EMBL/GenBank/DDBJ whole genome shotgun (WGS) entry which is preliminary data.</text>
</comment>
<dbReference type="EMBL" id="MU268813">
    <property type="protein sequence ID" value="KAH7903686.1"/>
    <property type="molecule type" value="Genomic_DNA"/>
</dbReference>
<gene>
    <name evidence="1" type="ORF">BJ138DRAFT_1020240</name>
</gene>
<organism evidence="1 2">
    <name type="scientific">Hygrophoropsis aurantiaca</name>
    <dbReference type="NCBI Taxonomy" id="72124"/>
    <lineage>
        <taxon>Eukaryota</taxon>
        <taxon>Fungi</taxon>
        <taxon>Dikarya</taxon>
        <taxon>Basidiomycota</taxon>
        <taxon>Agaricomycotina</taxon>
        <taxon>Agaricomycetes</taxon>
        <taxon>Agaricomycetidae</taxon>
        <taxon>Boletales</taxon>
        <taxon>Coniophorineae</taxon>
        <taxon>Hygrophoropsidaceae</taxon>
        <taxon>Hygrophoropsis</taxon>
    </lineage>
</organism>
<evidence type="ECO:0000313" key="1">
    <source>
        <dbReference type="EMBL" id="KAH7903686.1"/>
    </source>
</evidence>
<sequence length="271" mass="31220">MGRDDAKQPFTDLPTPREIAAFNPKKGRSCTADRFRVDLTGTPRSQWNFSAAEVFASDFCAAHPNIRYSRQDVLDAWITHFDSLRDNYRMQEAAKKDSQILENVRTEKRRTERRSTLYRRRYDTAKLLSKRLQSSMPVELVTSLGVDGMSSDESGHEGRQGEPTFFITGKPWRARSVTTWVRTLDSLHIHARYRGEWKATAGAWPRIRVTSTVESQRAAVPGLPRNFYSGTWFKTLSEYEAADLQPETPMQAMHISEEITKYVRSNEVYPF</sequence>
<accession>A0ACB7ZRI0</accession>